<dbReference type="EMBL" id="CP144542">
    <property type="protein sequence ID" value="WVW81396.1"/>
    <property type="molecule type" value="Genomic_DNA"/>
</dbReference>
<evidence type="ECO:0000313" key="7">
    <source>
        <dbReference type="EMBL" id="WVW81396.1"/>
    </source>
</evidence>
<feature type="binding site" evidence="3">
    <location>
        <begin position="351"/>
        <end position="352"/>
    </location>
    <ligand>
        <name>substrate</name>
    </ligand>
</feature>
<protein>
    <submittedName>
        <fullName evidence="6">Myotubularin</fullName>
    </submittedName>
</protein>
<feature type="region of interest" description="Disordered" evidence="4">
    <location>
        <begin position="754"/>
        <end position="921"/>
    </location>
</feature>
<feature type="compositionally biased region" description="Polar residues" evidence="4">
    <location>
        <begin position="823"/>
        <end position="855"/>
    </location>
</feature>
<dbReference type="Pfam" id="PF06602">
    <property type="entry name" value="Myotub-related"/>
    <property type="match status" value="1"/>
</dbReference>
<feature type="active site" description="Phosphocysteine intermediate" evidence="2">
    <location>
        <position position="416"/>
    </location>
</feature>
<reference evidence="6" key="1">
    <citation type="submission" date="2013-07" db="EMBL/GenBank/DDBJ databases">
        <title>The Genome Sequence of Cryptococcus bestiolae CBS10118.</title>
        <authorList>
            <consortium name="The Broad Institute Genome Sequencing Platform"/>
            <person name="Cuomo C."/>
            <person name="Litvintseva A."/>
            <person name="Chen Y."/>
            <person name="Heitman J."/>
            <person name="Sun S."/>
            <person name="Springer D."/>
            <person name="Dromer F."/>
            <person name="Young S.K."/>
            <person name="Zeng Q."/>
            <person name="Gargeya S."/>
            <person name="Fitzgerald M."/>
            <person name="Abouelleil A."/>
            <person name="Alvarado L."/>
            <person name="Berlin A.M."/>
            <person name="Chapman S.B."/>
            <person name="Dewar J."/>
            <person name="Goldberg J."/>
            <person name="Griggs A."/>
            <person name="Gujja S."/>
            <person name="Hansen M."/>
            <person name="Howarth C."/>
            <person name="Imamovic A."/>
            <person name="Larimer J."/>
            <person name="McCowan C."/>
            <person name="Murphy C."/>
            <person name="Pearson M."/>
            <person name="Priest M."/>
            <person name="Roberts A."/>
            <person name="Saif S."/>
            <person name="Shea T."/>
            <person name="Sykes S."/>
            <person name="Wortman J."/>
            <person name="Nusbaum C."/>
            <person name="Birren B."/>
        </authorList>
    </citation>
    <scope>NUCLEOTIDE SEQUENCE [LARGE SCALE GENOMIC DNA]</scope>
    <source>
        <strain evidence="6">CBS 10118</strain>
    </source>
</reference>
<dbReference type="OrthoDB" id="271628at2759"/>
<dbReference type="GO" id="GO:0046856">
    <property type="term" value="P:phosphatidylinositol dephosphorylation"/>
    <property type="evidence" value="ECO:0007669"/>
    <property type="project" value="TreeGrafter"/>
</dbReference>
<sequence length="921" mass="101699">MDTIRIAKVDNVILEHYIPPTTSNGQPSKVRKTGGIHLTPHHLIFCENPAPVAGVGIPGGSSSSSNIGGVVAGTSSSSIASTTSKDKQNKNDEIWIPYPTITLLTKLPQSIQGHYPLKIETKHFENYVFLFEKDRSMGKSGGAEDVWQSIKDSAVKTSVEQLHAFFYTPPHSHSTRPLPSSSSTIGGWATYNPRNEFARQGLGSKTKSWRFTDINKDYSFSPTYPNKMVVPTKISDSTLSYASKYRSKGRIPVLSYLHWGNNASITRSSQPMVGLKNSRSAQDERLVECIFSSHQYPEAAYSAPVYGATTTNLIIDARPTTNAMANVAMGAGTENMENYKLGKKAYLGIDNIHVMRNSLKIIIEAIREAESKPSGILDRTLLRRSNWLKHLSTILDGSLMIIRNIHLNASHVLIHCSDGWDRTAQLSAISQICLDPYYRTIEGFNVLVEKDFLSFGHKFMDRSNHLSSERYFILSENNDQESDESDEENGGEGATKAAQAFFASVQKQFTNSTASTSHLKEISPVFHQFLDCVRQIQRQFPERFEFNEQYLLEIYYHLYSCQFGTFLFNNERQKSQYTTQTTSIWDHATQNKSVYINKEFDGTLDKKAEGDQGVLLFDPKDVKFWFRLFKRGDEEMNGSPVLLQQQAQGVDVVGPITSSLQDPATLSLPVPGTTNPVRSVSPLPPQAHTLNNASGSGSESNTPIKRGLTTSPPVPGGGWNWQGAFNVVQSAGRQIKNISQDAYNQLKAEAVEVDDPWGSVPDSRSSGSGEMVHAASGGINGLEERKEYRTYTPRTNFRIPSESNPWSSSSNSTSVHGPAPVIPSTSSHARPSTNRVNSNPWSTTTPDRPATSTPTLLAPEPNTLERKISPSLADLTLNDKYSTTTQIPKTATDSSSKTEDEEMVRAAMGDDKKAWDPLGAL</sequence>
<feature type="compositionally biased region" description="Polar residues" evidence="4">
    <location>
        <begin position="879"/>
        <end position="895"/>
    </location>
</feature>
<evidence type="ECO:0000256" key="3">
    <source>
        <dbReference type="PIRSR" id="PIRSR630564-2"/>
    </source>
</evidence>
<dbReference type="PROSITE" id="PS51339">
    <property type="entry name" value="PPASE_MYOTUBULARIN"/>
    <property type="match status" value="1"/>
</dbReference>
<accession>A0A1B9G899</accession>
<dbReference type="InterPro" id="IPR011993">
    <property type="entry name" value="PH-like_dom_sf"/>
</dbReference>
<reference evidence="6" key="3">
    <citation type="submission" date="2014-01" db="EMBL/GenBank/DDBJ databases">
        <title>Evolution of pathogenesis and genome organization in the Tremellales.</title>
        <authorList>
            <person name="Cuomo C."/>
            <person name="Litvintseva A."/>
            <person name="Heitman J."/>
            <person name="Chen Y."/>
            <person name="Sun S."/>
            <person name="Springer D."/>
            <person name="Dromer F."/>
            <person name="Young S."/>
            <person name="Zeng Q."/>
            <person name="Chapman S."/>
            <person name="Gujja S."/>
            <person name="Saif S."/>
            <person name="Birren B."/>
        </authorList>
    </citation>
    <scope>NUCLEOTIDE SEQUENCE</scope>
    <source>
        <strain evidence="6">CBS 10118</strain>
    </source>
</reference>
<organism evidence="6">
    <name type="scientific">Kwoniella bestiolae CBS 10118</name>
    <dbReference type="NCBI Taxonomy" id="1296100"/>
    <lineage>
        <taxon>Eukaryota</taxon>
        <taxon>Fungi</taxon>
        <taxon>Dikarya</taxon>
        <taxon>Basidiomycota</taxon>
        <taxon>Agaricomycotina</taxon>
        <taxon>Tremellomycetes</taxon>
        <taxon>Tremellales</taxon>
        <taxon>Cryptococcaceae</taxon>
        <taxon>Kwoniella</taxon>
    </lineage>
</organism>
<evidence type="ECO:0000256" key="2">
    <source>
        <dbReference type="PIRSR" id="PIRSR630564-1"/>
    </source>
</evidence>
<gene>
    <name evidence="6" type="ORF">I302_02089</name>
    <name evidence="7" type="ORF">I302_103388</name>
</gene>
<dbReference type="Proteomes" id="UP000092730">
    <property type="component" value="Chromosome 2"/>
</dbReference>
<keyword evidence="8" id="KW-1185">Reference proteome</keyword>
<feature type="domain" description="Myotubularin phosphatase" evidence="5">
    <location>
        <begin position="187"/>
        <end position="629"/>
    </location>
</feature>
<evidence type="ECO:0000313" key="8">
    <source>
        <dbReference type="Proteomes" id="UP000092730"/>
    </source>
</evidence>
<dbReference type="STRING" id="1296100.A0A1B9G899"/>
<dbReference type="InterPro" id="IPR010569">
    <property type="entry name" value="Myotubularin-like_Pase_dom"/>
</dbReference>
<dbReference type="PANTHER" id="PTHR10807:SF128">
    <property type="entry name" value="PHOSPHATIDYLINOSITOL-3,5-BISPHOSPHATE 3-PHOSPHATASE"/>
    <property type="match status" value="1"/>
</dbReference>
<dbReference type="VEuPathDB" id="FungiDB:I302_02089"/>
<dbReference type="EMBL" id="KI894019">
    <property type="protein sequence ID" value="OCF27249.1"/>
    <property type="molecule type" value="Genomic_DNA"/>
</dbReference>
<dbReference type="RefSeq" id="XP_019048319.1">
    <property type="nucleotide sequence ID" value="XM_019188757.1"/>
</dbReference>
<dbReference type="InterPro" id="IPR029021">
    <property type="entry name" value="Prot-tyrosine_phosphatase-like"/>
</dbReference>
<dbReference type="PANTHER" id="PTHR10807">
    <property type="entry name" value="MYOTUBULARIN-RELATED"/>
    <property type="match status" value="1"/>
</dbReference>
<evidence type="ECO:0000256" key="1">
    <source>
        <dbReference type="ARBA" id="ARBA00007471"/>
    </source>
</evidence>
<dbReference type="Gene3D" id="2.30.29.30">
    <property type="entry name" value="Pleckstrin-homology domain (PH domain)/Phosphotyrosine-binding domain (PTB)"/>
    <property type="match status" value="1"/>
</dbReference>
<dbReference type="GeneID" id="30206488"/>
<dbReference type="SMART" id="SM00404">
    <property type="entry name" value="PTPc_motif"/>
    <property type="match status" value="1"/>
</dbReference>
<reference evidence="7" key="4">
    <citation type="submission" date="2024-02" db="EMBL/GenBank/DDBJ databases">
        <title>Comparative genomics of Cryptococcus and Kwoniella reveals pathogenesis evolution and contrasting modes of karyotype evolution via chromosome fusion or intercentromeric recombination.</title>
        <authorList>
            <person name="Coelho M.A."/>
            <person name="David-Palma M."/>
            <person name="Shea T."/>
            <person name="Bowers K."/>
            <person name="McGinley-Smith S."/>
            <person name="Mohammad A.W."/>
            <person name="Gnirke A."/>
            <person name="Yurkov A.M."/>
            <person name="Nowrousian M."/>
            <person name="Sun S."/>
            <person name="Cuomo C.A."/>
            <person name="Heitman J."/>
        </authorList>
    </citation>
    <scope>NUCLEOTIDE SEQUENCE</scope>
    <source>
        <strain evidence="7">CBS 10118</strain>
    </source>
</reference>
<comment type="similarity">
    <text evidence="1">Belongs to the protein-tyrosine phosphatase family. Non-receptor class myotubularin subfamily.</text>
</comment>
<feature type="region of interest" description="Disordered" evidence="4">
    <location>
        <begin position="673"/>
        <end position="704"/>
    </location>
</feature>
<dbReference type="InterPro" id="IPR016130">
    <property type="entry name" value="Tyr_Pase_AS"/>
</dbReference>
<feature type="compositionally biased region" description="Low complexity" evidence="4">
    <location>
        <begin position="800"/>
        <end position="814"/>
    </location>
</feature>
<dbReference type="KEGG" id="kbi:30206488"/>
<feature type="binding site" evidence="3">
    <location>
        <begin position="416"/>
        <end position="422"/>
    </location>
    <ligand>
        <name>substrate</name>
    </ligand>
</feature>
<evidence type="ECO:0000313" key="6">
    <source>
        <dbReference type="EMBL" id="OCF27249.1"/>
    </source>
</evidence>
<name>A0A1B9G899_9TREE</name>
<evidence type="ECO:0000256" key="4">
    <source>
        <dbReference type="SAM" id="MobiDB-lite"/>
    </source>
</evidence>
<dbReference type="InterPro" id="IPR030564">
    <property type="entry name" value="Myotubularin"/>
</dbReference>
<feature type="compositionally biased region" description="Polar residues" evidence="4">
    <location>
        <begin position="688"/>
        <end position="704"/>
    </location>
</feature>
<reference evidence="7" key="2">
    <citation type="submission" date="2013-07" db="EMBL/GenBank/DDBJ databases">
        <authorList>
            <consortium name="The Broad Institute Genome Sequencing Platform"/>
            <person name="Cuomo C."/>
            <person name="Litvintseva A."/>
            <person name="Chen Y."/>
            <person name="Heitman J."/>
            <person name="Sun S."/>
            <person name="Springer D."/>
            <person name="Dromer F."/>
            <person name="Young S.K."/>
            <person name="Zeng Q."/>
            <person name="Gargeya S."/>
            <person name="Fitzgerald M."/>
            <person name="Abouelleil A."/>
            <person name="Alvarado L."/>
            <person name="Berlin A.M."/>
            <person name="Chapman S.B."/>
            <person name="Dewar J."/>
            <person name="Goldberg J."/>
            <person name="Griggs A."/>
            <person name="Gujja S."/>
            <person name="Hansen M."/>
            <person name="Howarth C."/>
            <person name="Imamovic A."/>
            <person name="Larimer J."/>
            <person name="McCowan C."/>
            <person name="Murphy C."/>
            <person name="Pearson M."/>
            <person name="Priest M."/>
            <person name="Roberts A."/>
            <person name="Saif S."/>
            <person name="Shea T."/>
            <person name="Sykes S."/>
            <person name="Wortman J."/>
            <person name="Nusbaum C."/>
            <person name="Birren B."/>
        </authorList>
    </citation>
    <scope>NUCLEOTIDE SEQUENCE</scope>
    <source>
        <strain evidence="7">CBS 10118</strain>
    </source>
</reference>
<evidence type="ECO:0000259" key="5">
    <source>
        <dbReference type="PROSITE" id="PS51339"/>
    </source>
</evidence>
<dbReference type="InterPro" id="IPR003595">
    <property type="entry name" value="Tyr_Pase_cat"/>
</dbReference>
<dbReference type="CDD" id="cd17666">
    <property type="entry name" value="PTP-MTM-like_fungal"/>
    <property type="match status" value="1"/>
</dbReference>
<dbReference type="GO" id="GO:0016020">
    <property type="term" value="C:membrane"/>
    <property type="evidence" value="ECO:0007669"/>
    <property type="project" value="TreeGrafter"/>
</dbReference>
<dbReference type="SUPFAM" id="SSF52799">
    <property type="entry name" value="(Phosphotyrosine protein) phosphatases II"/>
    <property type="match status" value="1"/>
</dbReference>
<dbReference type="GO" id="GO:0004438">
    <property type="term" value="F:phosphatidylinositol-3-phosphate phosphatase activity"/>
    <property type="evidence" value="ECO:0007669"/>
    <property type="project" value="TreeGrafter"/>
</dbReference>
<proteinExistence type="inferred from homology"/>
<dbReference type="PROSITE" id="PS00383">
    <property type="entry name" value="TYR_PHOSPHATASE_1"/>
    <property type="match status" value="1"/>
</dbReference>
<dbReference type="AlphaFoldDB" id="A0A1B9G899"/>
<dbReference type="GO" id="GO:0005737">
    <property type="term" value="C:cytoplasm"/>
    <property type="evidence" value="ECO:0007669"/>
    <property type="project" value="TreeGrafter"/>
</dbReference>